<organism evidence="3 4">
    <name type="scientific">Andreesenia angusta</name>
    <dbReference type="NCBI Taxonomy" id="39480"/>
    <lineage>
        <taxon>Bacteria</taxon>
        <taxon>Bacillati</taxon>
        <taxon>Bacillota</taxon>
        <taxon>Tissierellia</taxon>
        <taxon>Tissierellales</taxon>
        <taxon>Gottschalkiaceae</taxon>
        <taxon>Andreesenia</taxon>
    </lineage>
</organism>
<dbReference type="PANTHER" id="PTHR46268">
    <property type="entry name" value="STRESS RESPONSE PROTEIN NHAX"/>
    <property type="match status" value="1"/>
</dbReference>
<dbReference type="InterPro" id="IPR006016">
    <property type="entry name" value="UspA"/>
</dbReference>
<dbReference type="Proteomes" id="UP000180254">
    <property type="component" value="Unassembled WGS sequence"/>
</dbReference>
<evidence type="ECO:0000313" key="4">
    <source>
        <dbReference type="Proteomes" id="UP000180254"/>
    </source>
</evidence>
<feature type="domain" description="UspA" evidence="2">
    <location>
        <begin position="4"/>
        <end position="133"/>
    </location>
</feature>
<dbReference type="OrthoDB" id="9794782at2"/>
<sequence>MSVKKILLPLDGSKRSLDAINMIKSLFGDSELDIHILHVVETEYITVPGIQEKANEISKDILDKAADLLAGYSTTKIGMSGVAYKDIVEYADKEKVDMIVMTRTGISGLQRYLVGSVTSKVISGSSVPVLIVPESD</sequence>
<proteinExistence type="inferred from homology"/>
<dbReference type="EMBL" id="MKIE01000007">
    <property type="protein sequence ID" value="OHW61769.1"/>
    <property type="molecule type" value="Genomic_DNA"/>
</dbReference>
<accession>A0A1S1V7S7</accession>
<comment type="similarity">
    <text evidence="1">Belongs to the universal stress protein A family.</text>
</comment>
<evidence type="ECO:0000256" key="1">
    <source>
        <dbReference type="ARBA" id="ARBA00008791"/>
    </source>
</evidence>
<reference evidence="3 4" key="1">
    <citation type="submission" date="2016-09" db="EMBL/GenBank/DDBJ databases">
        <title>Genome sequence of Eubacterium angustum.</title>
        <authorList>
            <person name="Poehlein A."/>
            <person name="Daniel R."/>
        </authorList>
    </citation>
    <scope>NUCLEOTIDE SEQUENCE [LARGE SCALE GENOMIC DNA]</scope>
    <source>
        <strain evidence="3 4">DSM 1989</strain>
    </source>
</reference>
<dbReference type="Gene3D" id="3.40.50.620">
    <property type="entry name" value="HUPs"/>
    <property type="match status" value="1"/>
</dbReference>
<protein>
    <submittedName>
        <fullName evidence="3">TRAP-T-associated universal stress protein TeaD</fullName>
    </submittedName>
</protein>
<dbReference type="CDD" id="cd00293">
    <property type="entry name" value="USP-like"/>
    <property type="match status" value="1"/>
</dbReference>
<gene>
    <name evidence="3" type="primary">teaD_1</name>
    <name evidence="3" type="ORF">EUAN_17720</name>
</gene>
<evidence type="ECO:0000313" key="3">
    <source>
        <dbReference type="EMBL" id="OHW61769.1"/>
    </source>
</evidence>
<dbReference type="STRING" id="39480.EUAN_17720"/>
<keyword evidence="4" id="KW-1185">Reference proteome</keyword>
<comment type="caution">
    <text evidence="3">The sequence shown here is derived from an EMBL/GenBank/DDBJ whole genome shotgun (WGS) entry which is preliminary data.</text>
</comment>
<dbReference type="Pfam" id="PF00582">
    <property type="entry name" value="Usp"/>
    <property type="match status" value="1"/>
</dbReference>
<dbReference type="InterPro" id="IPR014729">
    <property type="entry name" value="Rossmann-like_a/b/a_fold"/>
</dbReference>
<dbReference type="SUPFAM" id="SSF52402">
    <property type="entry name" value="Adenine nucleotide alpha hydrolases-like"/>
    <property type="match status" value="1"/>
</dbReference>
<name>A0A1S1V7S7_9FIRM</name>
<dbReference type="PRINTS" id="PR01438">
    <property type="entry name" value="UNVRSLSTRESS"/>
</dbReference>
<dbReference type="RefSeq" id="WP_071063757.1">
    <property type="nucleotide sequence ID" value="NZ_MKIE01000007.1"/>
</dbReference>
<evidence type="ECO:0000259" key="2">
    <source>
        <dbReference type="Pfam" id="PF00582"/>
    </source>
</evidence>
<dbReference type="PANTHER" id="PTHR46268:SF6">
    <property type="entry name" value="UNIVERSAL STRESS PROTEIN UP12"/>
    <property type="match status" value="1"/>
</dbReference>
<dbReference type="AlphaFoldDB" id="A0A1S1V7S7"/>
<dbReference type="InterPro" id="IPR006015">
    <property type="entry name" value="Universal_stress_UspA"/>
</dbReference>